<dbReference type="EMBL" id="AZMM01006902">
    <property type="protein sequence ID" value="ETJ39163.1"/>
    <property type="molecule type" value="Genomic_DNA"/>
</dbReference>
<accession>W1Y9A4</accession>
<evidence type="ECO:0000256" key="3">
    <source>
        <dbReference type="ARBA" id="ARBA00022475"/>
    </source>
</evidence>
<evidence type="ECO:0000256" key="4">
    <source>
        <dbReference type="ARBA" id="ARBA00022692"/>
    </source>
</evidence>
<organism evidence="9">
    <name type="scientific">human gut metagenome</name>
    <dbReference type="NCBI Taxonomy" id="408170"/>
    <lineage>
        <taxon>unclassified sequences</taxon>
        <taxon>metagenomes</taxon>
        <taxon>organismal metagenomes</taxon>
    </lineage>
</organism>
<dbReference type="InterPro" id="IPR032689">
    <property type="entry name" value="TraG-D_C"/>
</dbReference>
<evidence type="ECO:0000256" key="7">
    <source>
        <dbReference type="SAM" id="Phobius"/>
    </source>
</evidence>
<evidence type="ECO:0000256" key="1">
    <source>
        <dbReference type="ARBA" id="ARBA00004651"/>
    </source>
</evidence>
<keyword evidence="6 7" id="KW-0472">Membrane</keyword>
<evidence type="ECO:0000259" key="8">
    <source>
        <dbReference type="Pfam" id="PF12696"/>
    </source>
</evidence>
<sequence>MVLVKDKAKSKSENNKILTFNKKKRSPIEYSDLFRNKKAIILVWMICIFIIMFITNTIVNIITQTFINSFIDGKFKLFDVPNQFSEEVTDVSNYFLIFHLKIICIILPFVILIVTIQIIKLYRKNRNVDFGEEGDSRWTTLKEIQEQYKEIPDSDKHYSGIAGFPISHYKDNYYIDTETHNTCIIGTSRSGKGESAVTVAIDIDSRAEEKASFIIGDPKEELLNGSAETLIKEGYRLVPLNIMNPDNSIAYNPLELIKRQYILGNYSKAEKYTGVLTNQIYFDPNAKDPFWNDSASNLIKAIILALLVQCDLNNELEKFSMYNVAKMLSNLGGNTDKDENNLLDVYFKKLPSSHIAKDAYAQSNFSTGNTRGSIFTVAMGKLQIFLEQDIAKMTSTNTVDLRRFGFNKIINVSFDDTFRFLKGHYFFTIKDKNANEKVTEKRKIELDSCGNIEIVFKDTLETGSKIHFEINKENDVVKSVYELEIPHEVDDKNTHDEDIRFIPLKEYSNIETKIITGTYSNKPIALFLVVPDYDSSRNVIATLFISQVYTLLAEMTSNRFVVNDGKCHNFVKFRLDEFGNLPAIKDFEQILTVCAGRRIIFEAYIQSYAQIFAKYGEVNGKTIKENFQNHIYILTTDIDTANEFSEKCGYYTATKKTKNIQDGNTSVSFQLNSEKRPLILAQDLLQIYETHTVVLRFTKRQDLNRKRVKAYPIYNEGVTSMPYRYEFLAHRINPSKRAEIPELSKHKYLDLNTHIVSQFDNIKLDSDIDKIEVNTNKSFLNENEINTLKSFVSIYYKNTHGEDIPQHILLRFIFVCQQAECSDDILSFIEDEIADNYDDFNELKLKLMKNIFEKKELIE</sequence>
<keyword evidence="5 7" id="KW-1133">Transmembrane helix</keyword>
<comment type="caution">
    <text evidence="9">The sequence shown here is derived from an EMBL/GenBank/DDBJ whole genome shotgun (WGS) entry which is preliminary data.</text>
</comment>
<gene>
    <name evidence="9" type="ORF">Q604_UNBC06902G0018</name>
</gene>
<comment type="similarity">
    <text evidence="2">Belongs to the VirD4/TraG family.</text>
</comment>
<dbReference type="GO" id="GO:0005886">
    <property type="term" value="C:plasma membrane"/>
    <property type="evidence" value="ECO:0007669"/>
    <property type="project" value="UniProtKB-SubCell"/>
</dbReference>
<dbReference type="CDD" id="cd01127">
    <property type="entry name" value="TrwB_TraG_TraD_VirD4"/>
    <property type="match status" value="2"/>
</dbReference>
<dbReference type="SUPFAM" id="SSF52540">
    <property type="entry name" value="P-loop containing nucleoside triphosphate hydrolases"/>
    <property type="match status" value="1"/>
</dbReference>
<evidence type="ECO:0000313" key="9">
    <source>
        <dbReference type="EMBL" id="ETJ39163.1"/>
    </source>
</evidence>
<name>W1Y9A4_9ZZZZ</name>
<dbReference type="InterPro" id="IPR027417">
    <property type="entry name" value="P-loop_NTPase"/>
</dbReference>
<feature type="transmembrane region" description="Helical" evidence="7">
    <location>
        <begin position="94"/>
        <end position="116"/>
    </location>
</feature>
<dbReference type="PANTHER" id="PTHR37937">
    <property type="entry name" value="CONJUGATIVE TRANSFER: DNA TRANSPORT"/>
    <property type="match status" value="1"/>
</dbReference>
<dbReference type="InterPro" id="IPR003688">
    <property type="entry name" value="TraG/VirD4"/>
</dbReference>
<keyword evidence="3" id="KW-1003">Cell membrane</keyword>
<reference evidence="9" key="1">
    <citation type="submission" date="2013-12" db="EMBL/GenBank/DDBJ databases">
        <title>A Varibaculum cambriense genome reconstructed from a premature infant gut community with otherwise low bacterial novelty that shifts toward anaerobic metabolism during the third week of life.</title>
        <authorList>
            <person name="Brown C.T."/>
            <person name="Sharon I."/>
            <person name="Thomas B.C."/>
            <person name="Castelle C.J."/>
            <person name="Morowitz M.J."/>
            <person name="Banfield J.F."/>
        </authorList>
    </citation>
    <scope>NUCLEOTIDE SEQUENCE</scope>
</reference>
<dbReference type="PANTHER" id="PTHR37937:SF1">
    <property type="entry name" value="CONJUGATIVE TRANSFER: DNA TRANSPORT"/>
    <property type="match status" value="1"/>
</dbReference>
<evidence type="ECO:0000256" key="2">
    <source>
        <dbReference type="ARBA" id="ARBA00008806"/>
    </source>
</evidence>
<protein>
    <recommendedName>
        <fullName evidence="8">TraD/TraG TraM recognition site domain-containing protein</fullName>
    </recommendedName>
</protein>
<feature type="domain" description="TraD/TraG TraM recognition site" evidence="8">
    <location>
        <begin position="571"/>
        <end position="687"/>
    </location>
</feature>
<feature type="transmembrane region" description="Helical" evidence="7">
    <location>
        <begin position="39"/>
        <end position="62"/>
    </location>
</feature>
<dbReference type="Pfam" id="PF02534">
    <property type="entry name" value="T4SS-DNA_transf"/>
    <property type="match status" value="1"/>
</dbReference>
<proteinExistence type="inferred from homology"/>
<dbReference type="InterPro" id="IPR051539">
    <property type="entry name" value="T4SS-coupling_protein"/>
</dbReference>
<keyword evidence="4 7" id="KW-0812">Transmembrane</keyword>
<dbReference type="AlphaFoldDB" id="W1Y9A4"/>
<evidence type="ECO:0000256" key="6">
    <source>
        <dbReference type="ARBA" id="ARBA00023136"/>
    </source>
</evidence>
<dbReference type="NCBIfam" id="NF045973">
    <property type="entry name" value="conju_CD1115"/>
    <property type="match status" value="1"/>
</dbReference>
<comment type="subcellular location">
    <subcellularLocation>
        <location evidence="1">Cell membrane</location>
        <topology evidence="1">Multi-pass membrane protein</topology>
    </subcellularLocation>
</comment>
<dbReference type="Gene3D" id="3.40.50.300">
    <property type="entry name" value="P-loop containing nucleotide triphosphate hydrolases"/>
    <property type="match status" value="1"/>
</dbReference>
<evidence type="ECO:0000256" key="5">
    <source>
        <dbReference type="ARBA" id="ARBA00022989"/>
    </source>
</evidence>
<dbReference type="Pfam" id="PF12696">
    <property type="entry name" value="TraG-D_C"/>
    <property type="match status" value="1"/>
</dbReference>